<feature type="compositionally biased region" description="Low complexity" evidence="1">
    <location>
        <begin position="599"/>
        <end position="629"/>
    </location>
</feature>
<gene>
    <name evidence="4" type="ORF">ERS672216_01605</name>
</gene>
<name>A0A128EIX1_9BACT</name>
<dbReference type="InterPro" id="IPR036709">
    <property type="entry name" value="Autotransporte_beta_dom_sf"/>
</dbReference>
<protein>
    <submittedName>
        <fullName evidence="4">Putative high-molecular-weight surface-exposed protein</fullName>
    </submittedName>
</protein>
<organism evidence="4 5">
    <name type="scientific">Campylobacter geochelonis</name>
    <dbReference type="NCBI Taxonomy" id="1780362"/>
    <lineage>
        <taxon>Bacteria</taxon>
        <taxon>Pseudomonadati</taxon>
        <taxon>Campylobacterota</taxon>
        <taxon>Epsilonproteobacteria</taxon>
        <taxon>Campylobacterales</taxon>
        <taxon>Campylobacteraceae</taxon>
        <taxon>Campylobacter</taxon>
    </lineage>
</organism>
<dbReference type="OrthoDB" id="5363525at2"/>
<dbReference type="EMBL" id="FIZP01000011">
    <property type="protein sequence ID" value="CZE48810.1"/>
    <property type="molecule type" value="Genomic_DNA"/>
</dbReference>
<evidence type="ECO:0000313" key="5">
    <source>
        <dbReference type="Proteomes" id="UP000069632"/>
    </source>
</evidence>
<evidence type="ECO:0000313" key="4">
    <source>
        <dbReference type="EMBL" id="CZE48810.1"/>
    </source>
</evidence>
<dbReference type="RefSeq" id="WP_075540454.1">
    <property type="nucleotide sequence ID" value="NZ_CP053844.1"/>
</dbReference>
<dbReference type="InterPro" id="IPR005546">
    <property type="entry name" value="Autotransporte_beta"/>
</dbReference>
<feature type="region of interest" description="Disordered" evidence="1">
    <location>
        <begin position="598"/>
        <end position="631"/>
    </location>
</feature>
<feature type="signal peptide" evidence="2">
    <location>
        <begin position="1"/>
        <end position="21"/>
    </location>
</feature>
<dbReference type="Gene3D" id="2.40.128.130">
    <property type="entry name" value="Autotransporter beta-domain"/>
    <property type="match status" value="1"/>
</dbReference>
<dbReference type="SUPFAM" id="SSF103515">
    <property type="entry name" value="Autotransporter"/>
    <property type="match status" value="1"/>
</dbReference>
<evidence type="ECO:0000259" key="3">
    <source>
        <dbReference type="PROSITE" id="PS51208"/>
    </source>
</evidence>
<dbReference type="PROSITE" id="PS51208">
    <property type="entry name" value="AUTOTRANSPORTER"/>
    <property type="match status" value="1"/>
</dbReference>
<sequence length="939" mass="98375">MNNKKTFALSVALCSALLANAQDLEWSAKKDPLIEIGGLKVLSPDKNSLTGNSVTVNSSDELTRVYGGYRGENDEEKDMSDNSVNITNAKITNNVFGSENFNGNVEESSIVIRSNDDAITPEKVIISGVQVTGGSSNKGSVNLNSIIIDHKDTDILSVFGGSTVEGKAEGNSVTLKRGTIKGDIYGGYTTKGNTKSNLVDITGGKVEGNIYGALTTNGDASENHITINNTEFKAGAGKSIVGAKSDKGANVITNTVTIEKSTINHNVYGAIGLAAKVEGNSVTITDSTLNGFVVGAEGKNANKNIVQIHSGTFKGSITGASSISGEARENRVLIENGDFKDYVTAANSKKAEANILNIDNGKFANLVMGADSSNGEANKNVVNIKNGTFNGNIYGGQGKSANENKININGGTFNGEIVGGFGSLIAKDNSIFIQGNPNLTNSTLYGGKAENHVAGKTELSGNSLQINSTGLVAKNIVNFDSVNFFLPQDTRVGATALKLTDKAGTDLSATKVGVGMASGGVALKVNDKITLINTAGTFKMPKDLTNHKDSVTVPVGLTGFYEFKLSADNNNLYAVALGKPTTPPVVTPTPGVTPPVPTTPGTTAPTTPVVNPTVPVTTPVTTPTVPTTTKPSALQYDKTKVQKTKSFLEANLASLSLVNQSSDLIADNSTSIASQSSSDISTFGFLSIENSKTKTGSYVDARGVSFATGVSKRIDAITYGAFFEAGVGEYDSYNDFGDSGVVKGKGDSKYYGAGVLLNFELAQDYSLDASIHAGKTQIDYKSSDFGTAADFDLKRTYISSHLGVNKAFKIDETNQINVFAKALYSRLSAKDATIASEEFKFDASTSLRSKIGLGYTYSANDDLALYSSAAYEHEFDGKAKGYHVSSGTQIDSPSLKGDSGVFGVGAKYSVDKVLFDANLQGYVGKKEGVSGGLKVEYKF</sequence>
<dbReference type="AlphaFoldDB" id="A0A128EIX1"/>
<dbReference type="Proteomes" id="UP000069632">
    <property type="component" value="Unassembled WGS sequence"/>
</dbReference>
<reference evidence="4 5" key="1">
    <citation type="submission" date="2016-02" db="EMBL/GenBank/DDBJ databases">
        <authorList>
            <consortium name="Pathogen Informatics"/>
        </authorList>
    </citation>
    <scope>NUCLEOTIDE SEQUENCE [LARGE SCALE GENOMIC DNA]</scope>
    <source>
        <strain evidence="4 5">RC20</strain>
    </source>
</reference>
<proteinExistence type="predicted"/>
<feature type="domain" description="Autotransporter" evidence="3">
    <location>
        <begin position="677"/>
        <end position="939"/>
    </location>
</feature>
<evidence type="ECO:0000256" key="1">
    <source>
        <dbReference type="SAM" id="MobiDB-lite"/>
    </source>
</evidence>
<keyword evidence="2" id="KW-0732">Signal</keyword>
<keyword evidence="5" id="KW-1185">Reference proteome</keyword>
<evidence type="ECO:0000256" key="2">
    <source>
        <dbReference type="SAM" id="SignalP"/>
    </source>
</evidence>
<dbReference type="SMART" id="SM00869">
    <property type="entry name" value="Autotransporter"/>
    <property type="match status" value="1"/>
</dbReference>
<feature type="chain" id="PRO_5007281554" evidence="2">
    <location>
        <begin position="22"/>
        <end position="939"/>
    </location>
</feature>
<accession>A0A128EIX1</accession>